<protein>
    <submittedName>
        <fullName evidence="1">Uncharacterized protein</fullName>
    </submittedName>
</protein>
<evidence type="ECO:0000313" key="1">
    <source>
        <dbReference type="EMBL" id="ERM80804.1"/>
    </source>
</evidence>
<name>U5BTD6_9BACT</name>
<keyword evidence="2" id="KW-1185">Reference proteome</keyword>
<dbReference type="AlphaFoldDB" id="U5BTD6"/>
<comment type="caution">
    <text evidence="1">The sequence shown here is derived from an EMBL/GenBank/DDBJ whole genome shotgun (WGS) entry which is preliminary data.</text>
</comment>
<sequence>MEIWALLDLKSSKAFFWQEYAVDVFFGYFRPGFYETKFFFQ</sequence>
<proteinExistence type="predicted"/>
<dbReference type="Proteomes" id="UP000016843">
    <property type="component" value="Unassembled WGS sequence"/>
</dbReference>
<accession>U5BTD6</accession>
<gene>
    <name evidence="1" type="ORF">P872_11260</name>
</gene>
<evidence type="ECO:0000313" key="2">
    <source>
        <dbReference type="Proteomes" id="UP000016843"/>
    </source>
</evidence>
<organism evidence="1 2">
    <name type="scientific">Rhodonellum psychrophilum GCM71 = DSM 17998</name>
    <dbReference type="NCBI Taxonomy" id="1123057"/>
    <lineage>
        <taxon>Bacteria</taxon>
        <taxon>Pseudomonadati</taxon>
        <taxon>Bacteroidota</taxon>
        <taxon>Cytophagia</taxon>
        <taxon>Cytophagales</taxon>
        <taxon>Cytophagaceae</taxon>
        <taxon>Rhodonellum</taxon>
    </lineage>
</organism>
<reference evidence="1 2" key="1">
    <citation type="journal article" date="2013" name="Genome Announc.">
        <title>Draft Genome Sequence of the Psychrophilic and Alkaliphilic Rhodonellum psychrophilum Strain GCM71T.</title>
        <authorList>
            <person name="Hauptmann A.L."/>
            <person name="Glaring M.A."/>
            <person name="Hallin P.F."/>
            <person name="Prieme A."/>
            <person name="Stougaard P."/>
        </authorList>
    </citation>
    <scope>NUCLEOTIDE SEQUENCE [LARGE SCALE GENOMIC DNA]</scope>
    <source>
        <strain evidence="1 2">GCM71</strain>
    </source>
</reference>
<dbReference type="EMBL" id="AWXR01000076">
    <property type="protein sequence ID" value="ERM80804.1"/>
    <property type="molecule type" value="Genomic_DNA"/>
</dbReference>